<dbReference type="EMBL" id="MUZQ01000193">
    <property type="protein sequence ID" value="OWK55620.1"/>
    <property type="molecule type" value="Genomic_DNA"/>
</dbReference>
<reference evidence="2 3" key="1">
    <citation type="submission" date="2017-05" db="EMBL/GenBank/DDBJ databases">
        <title>Genome of assembly of the Bengalese finch, Lonchura striata domestica.</title>
        <authorList>
            <person name="Colquitt B.M."/>
            <person name="Brainard M.S."/>
        </authorList>
    </citation>
    <scope>NUCLEOTIDE SEQUENCE [LARGE SCALE GENOMIC DNA]</scope>
    <source>
        <strain evidence="2">White83orange57</strain>
    </source>
</reference>
<dbReference type="GO" id="GO:0016020">
    <property type="term" value="C:membrane"/>
    <property type="evidence" value="ECO:0007669"/>
    <property type="project" value="InterPro"/>
</dbReference>
<protein>
    <recommendedName>
        <fullName evidence="1">MAM domain-containing protein</fullName>
    </recommendedName>
</protein>
<name>A0A218UQB9_9PASE</name>
<dbReference type="Proteomes" id="UP000197619">
    <property type="component" value="Unassembled WGS sequence"/>
</dbReference>
<accession>A0A218UQB9</accession>
<feature type="domain" description="MAM" evidence="1">
    <location>
        <begin position="35"/>
        <end position="133"/>
    </location>
</feature>
<dbReference type="SUPFAM" id="SSF49899">
    <property type="entry name" value="Concanavalin A-like lectins/glucanases"/>
    <property type="match status" value="2"/>
</dbReference>
<keyword evidence="3" id="KW-1185">Reference proteome</keyword>
<dbReference type="PROSITE" id="PS50060">
    <property type="entry name" value="MAM_2"/>
    <property type="match status" value="1"/>
</dbReference>
<sequence length="269" mass="30580">MGPPYFDHNGNESDEVYPLYLSYGQINPAFPSVMHTIRFHYWVSQRSKTLMVGLQKLSEDTVTNIWQVSGELRNQWNINTITINSTERFEDCNWSVALYTTAENVIFSGMVETQGQGESVAIDDITFSEGCSVAHVPQTSIFELGMCEWHSDQPAEPALGARLQTGHKIASCSFQEDSSKDTEGHFEWLETNDKALYERAHLNSSMCHCSSKTCHFQFHYSMADSSVLKAVLLMNQEEHLLWETSILTKKEFVKVNIQLPIGLENTKHE</sequence>
<evidence type="ECO:0000259" key="1">
    <source>
        <dbReference type="PROSITE" id="PS50060"/>
    </source>
</evidence>
<dbReference type="InterPro" id="IPR013320">
    <property type="entry name" value="ConA-like_dom_sf"/>
</dbReference>
<dbReference type="Gene3D" id="2.60.120.200">
    <property type="match status" value="2"/>
</dbReference>
<organism evidence="2 3">
    <name type="scientific">Lonchura striata</name>
    <name type="common">white-rumped munia</name>
    <dbReference type="NCBI Taxonomy" id="40157"/>
    <lineage>
        <taxon>Eukaryota</taxon>
        <taxon>Metazoa</taxon>
        <taxon>Chordata</taxon>
        <taxon>Craniata</taxon>
        <taxon>Vertebrata</taxon>
        <taxon>Euteleostomi</taxon>
        <taxon>Archelosauria</taxon>
        <taxon>Archosauria</taxon>
        <taxon>Dinosauria</taxon>
        <taxon>Saurischia</taxon>
        <taxon>Theropoda</taxon>
        <taxon>Coelurosauria</taxon>
        <taxon>Aves</taxon>
        <taxon>Neognathae</taxon>
        <taxon>Neoaves</taxon>
        <taxon>Telluraves</taxon>
        <taxon>Australaves</taxon>
        <taxon>Passeriformes</taxon>
        <taxon>Passeroidea</taxon>
        <taxon>Estrildidae</taxon>
        <taxon>Estrildinae</taxon>
        <taxon>Lonchura</taxon>
    </lineage>
</organism>
<dbReference type="InterPro" id="IPR000998">
    <property type="entry name" value="MAM_dom"/>
</dbReference>
<gene>
    <name evidence="2" type="ORF">RLOC_00007515</name>
</gene>
<proteinExistence type="predicted"/>
<dbReference type="Pfam" id="PF00629">
    <property type="entry name" value="MAM"/>
    <property type="match status" value="2"/>
</dbReference>
<evidence type="ECO:0000313" key="2">
    <source>
        <dbReference type="EMBL" id="OWK55620.1"/>
    </source>
</evidence>
<evidence type="ECO:0000313" key="3">
    <source>
        <dbReference type="Proteomes" id="UP000197619"/>
    </source>
</evidence>
<dbReference type="AlphaFoldDB" id="A0A218UQB9"/>
<comment type="caution">
    <text evidence="2">The sequence shown here is derived from an EMBL/GenBank/DDBJ whole genome shotgun (WGS) entry which is preliminary data.</text>
</comment>